<evidence type="ECO:0008006" key="4">
    <source>
        <dbReference type="Google" id="ProtNLM"/>
    </source>
</evidence>
<organism evidence="2 3">
    <name type="scientific">Tritrichomonas musculus</name>
    <dbReference type="NCBI Taxonomy" id="1915356"/>
    <lineage>
        <taxon>Eukaryota</taxon>
        <taxon>Metamonada</taxon>
        <taxon>Parabasalia</taxon>
        <taxon>Tritrichomonadida</taxon>
        <taxon>Tritrichomonadidae</taxon>
        <taxon>Tritrichomonas</taxon>
    </lineage>
</organism>
<evidence type="ECO:0000313" key="3">
    <source>
        <dbReference type="Proteomes" id="UP001470230"/>
    </source>
</evidence>
<feature type="coiled-coil region" evidence="1">
    <location>
        <begin position="622"/>
        <end position="649"/>
    </location>
</feature>
<protein>
    <recommendedName>
        <fullName evidence="4">Viral A-type inclusion protein</fullName>
    </recommendedName>
</protein>
<reference evidence="2 3" key="1">
    <citation type="submission" date="2024-04" db="EMBL/GenBank/DDBJ databases">
        <title>Tritrichomonas musculus Genome.</title>
        <authorList>
            <person name="Alves-Ferreira E."/>
            <person name="Grigg M."/>
            <person name="Lorenzi H."/>
            <person name="Galac M."/>
        </authorList>
    </citation>
    <scope>NUCLEOTIDE SEQUENCE [LARGE SCALE GENOMIC DNA]</scope>
    <source>
        <strain evidence="2 3">EAF2021</strain>
    </source>
</reference>
<gene>
    <name evidence="2" type="ORF">M9Y10_034846</name>
</gene>
<dbReference type="EMBL" id="JAPFFF010000005">
    <property type="protein sequence ID" value="KAK8890087.1"/>
    <property type="molecule type" value="Genomic_DNA"/>
</dbReference>
<dbReference type="Proteomes" id="UP001470230">
    <property type="component" value="Unassembled WGS sequence"/>
</dbReference>
<comment type="caution">
    <text evidence="2">The sequence shown here is derived from an EMBL/GenBank/DDBJ whole genome shotgun (WGS) entry which is preliminary data.</text>
</comment>
<sequence length="1031" mass="118506">MSFSHSARSLPGSPKKNIYKKPVVQTNTLSKTIQNINKTDKKTKKESVSYLKMTEDIATMLTIKDQIEKVLSLTFKVIKDNDATPQVLKILEPVVNPVKRSHPIFHKLGTQYFITFATMQESAKTNQVLSSASVRLARESFVKDWDHFCLTIDNLTKAHPPPHSKEISAKFQSIRSSLNYIKMTNENRKNPALHLTKYINNVQSLCDNLYEQIMNLFSAPSFPNFETDLLSTYITNVKSFLGIINNAFSNEFLQSGVMFFDLARVKSNIFTDCNEIVQSLKSAFAFPVQMGNIQKMKDEANVNIRNIVEKLSIPFAVVKPSEKSVARQELQNERTKELRKMDEEIEENADEENSPQAVFDQYSEAVKKVRNFLNTFSEIINTKPIVSDDIWSDMDESLISLKKFKDISDDQKNKIKNLGIEIKNLNETDKEREILYTSRKEMFINHTDEQNNRYLKLEHEFKILTKKCCDLLKIIDEKDSQIDYLKSCGDPLFLKKSLVEIGCAFANNNSLVQLATNNDYELVSRVKDIQTKYFNKKCESCTEYEKIFDEMVSKMKENIETNETQPKLIFNEFNESFKSIKSQNIEFNSIFDENKKILSKIIDSISKTISKEDKDKDKDKDVQQLFKILENKSNELIELKNNIENSSKKKEENYLKTIRQISSKLSKLLNDNRDETLVQITDDLSPSSFSDVRSQLVDAISSQLRSLRDKMKEMMTKEDELNAEIANMKNQRNDTTKRLSQLIKYTSSKKGIDDEKSFFNVIEATETKERKLEETIEDLQNRMKKLKNEVSAINTRLNGVSRQQIEPQKEDADENVIIESIYKNIEIIQDQKESLIKSTNKVEDKDPIFQNCLCSLLVLNDPKINVNDFVKDDKKLIEAATKIVEDFLELKKKIKTDFLPVSQVDQLFKPALSSMKDAPLKENHQVCLSFISKTLLSYLQTFALIDKYAADVNLAFRSYNGTFASLSPSNEGFGSFKELVHGLKPALDKIAAQICSASLLTILYKFISIIVKCIDLIQLNDTLELSSTEYQ</sequence>
<feature type="coiled-coil region" evidence="1">
    <location>
        <begin position="762"/>
        <end position="803"/>
    </location>
</feature>
<name>A0ABR2KI34_9EUKA</name>
<accession>A0ABR2KI34</accession>
<evidence type="ECO:0000256" key="1">
    <source>
        <dbReference type="SAM" id="Coils"/>
    </source>
</evidence>
<keyword evidence="3" id="KW-1185">Reference proteome</keyword>
<proteinExistence type="predicted"/>
<keyword evidence="1" id="KW-0175">Coiled coil</keyword>
<feature type="coiled-coil region" evidence="1">
    <location>
        <begin position="697"/>
        <end position="738"/>
    </location>
</feature>
<evidence type="ECO:0000313" key="2">
    <source>
        <dbReference type="EMBL" id="KAK8890087.1"/>
    </source>
</evidence>